<dbReference type="InterPro" id="IPR050266">
    <property type="entry name" value="AB_hydrolase_sf"/>
</dbReference>
<dbReference type="AlphaFoldDB" id="A0AAD4EQG0"/>
<dbReference type="GO" id="GO:0016020">
    <property type="term" value="C:membrane"/>
    <property type="evidence" value="ECO:0007669"/>
    <property type="project" value="TreeGrafter"/>
</dbReference>
<evidence type="ECO:0000313" key="3">
    <source>
        <dbReference type="Proteomes" id="UP001197093"/>
    </source>
</evidence>
<organism evidence="2 3">
    <name type="scientific">Staphylotrichum longicolle</name>
    <dbReference type="NCBI Taxonomy" id="669026"/>
    <lineage>
        <taxon>Eukaryota</taxon>
        <taxon>Fungi</taxon>
        <taxon>Dikarya</taxon>
        <taxon>Ascomycota</taxon>
        <taxon>Pezizomycotina</taxon>
        <taxon>Sordariomycetes</taxon>
        <taxon>Sordariomycetidae</taxon>
        <taxon>Sordariales</taxon>
        <taxon>Chaetomiaceae</taxon>
        <taxon>Staphylotrichum</taxon>
    </lineage>
</organism>
<evidence type="ECO:0000259" key="1">
    <source>
        <dbReference type="Pfam" id="PF00561"/>
    </source>
</evidence>
<dbReference type="InterPro" id="IPR029058">
    <property type="entry name" value="AB_hydrolase_fold"/>
</dbReference>
<proteinExistence type="predicted"/>
<evidence type="ECO:0000313" key="2">
    <source>
        <dbReference type="EMBL" id="KAG7285399.1"/>
    </source>
</evidence>
<reference evidence="2" key="1">
    <citation type="submission" date="2023-02" db="EMBL/GenBank/DDBJ databases">
        <authorList>
            <person name="Palmer J.M."/>
        </authorList>
    </citation>
    <scope>NUCLEOTIDE SEQUENCE</scope>
    <source>
        <strain evidence="2">FW57</strain>
    </source>
</reference>
<protein>
    <recommendedName>
        <fullName evidence="1">AB hydrolase-1 domain-containing protein</fullName>
    </recommendedName>
</protein>
<dbReference type="EMBL" id="JAHCVI010000005">
    <property type="protein sequence ID" value="KAG7285399.1"/>
    <property type="molecule type" value="Genomic_DNA"/>
</dbReference>
<dbReference type="Pfam" id="PF00561">
    <property type="entry name" value="Abhydrolase_1"/>
    <property type="match status" value="1"/>
</dbReference>
<name>A0AAD4EQG0_9PEZI</name>
<dbReference type="PANTHER" id="PTHR43798">
    <property type="entry name" value="MONOACYLGLYCEROL LIPASE"/>
    <property type="match status" value="1"/>
</dbReference>
<dbReference type="Gene3D" id="3.40.50.1820">
    <property type="entry name" value="alpha/beta hydrolase"/>
    <property type="match status" value="1"/>
</dbReference>
<feature type="domain" description="AB hydrolase-1" evidence="1">
    <location>
        <begin position="26"/>
        <end position="148"/>
    </location>
</feature>
<dbReference type="Proteomes" id="UP001197093">
    <property type="component" value="Unassembled WGS sequence"/>
</dbReference>
<sequence length="279" mass="30774">MAFNPTRAVVRNEGCDLHYWHQGTGPLLLFIPGGNGHGRQFNNIMAALSDRFTCATFDRRQMSASAVVSGLNKKLNPPQQARDIRAVVTALGFDRAILFGSSSGGILALQFAHDFPGMVDRLVAHEAPTITLLPDASRVLEWFLHLMEVYETRGLEAAAAEFGEQLIGYDDEGIPKTVPPPPENQRNFWENEFPVLLGFCPNLWRIRENGTSVGVMRAVRCKEAFFARTPAEQAKILGLPGVMTVPGHHQGFEVETEAFVPCLLEMLDDLEKRKSGGSV</sequence>
<dbReference type="PANTHER" id="PTHR43798:SF33">
    <property type="entry name" value="HYDROLASE, PUTATIVE (AFU_ORTHOLOGUE AFUA_2G14860)-RELATED"/>
    <property type="match status" value="1"/>
</dbReference>
<comment type="caution">
    <text evidence="2">The sequence shown here is derived from an EMBL/GenBank/DDBJ whole genome shotgun (WGS) entry which is preliminary data.</text>
</comment>
<keyword evidence="3" id="KW-1185">Reference proteome</keyword>
<dbReference type="SUPFAM" id="SSF53474">
    <property type="entry name" value="alpha/beta-Hydrolases"/>
    <property type="match status" value="1"/>
</dbReference>
<dbReference type="InterPro" id="IPR000073">
    <property type="entry name" value="AB_hydrolase_1"/>
</dbReference>
<accession>A0AAD4EQG0</accession>
<gene>
    <name evidence="2" type="ORF">NEMBOFW57_010026</name>
</gene>